<feature type="compositionally biased region" description="Basic and acidic residues" evidence="1">
    <location>
        <begin position="17"/>
        <end position="30"/>
    </location>
</feature>
<reference evidence="2 3" key="1">
    <citation type="submission" date="2023-03" db="EMBL/GenBank/DDBJ databases">
        <title>High recombination rates correlate with genetic variation in Cardiocondyla obscurior ants.</title>
        <authorList>
            <person name="Errbii M."/>
        </authorList>
    </citation>
    <scope>NUCLEOTIDE SEQUENCE [LARGE SCALE GENOMIC DNA]</scope>
    <source>
        <strain evidence="2">Alpha-2009</strain>
        <tissue evidence="2">Whole body</tissue>
    </source>
</reference>
<gene>
    <name evidence="2" type="ORF">PUN28_017337</name>
</gene>
<dbReference type="EMBL" id="JADYXP020000020">
    <property type="protein sequence ID" value="KAL0104540.1"/>
    <property type="molecule type" value="Genomic_DNA"/>
</dbReference>
<dbReference type="AlphaFoldDB" id="A0AAW2ENP9"/>
<name>A0AAW2ENP9_9HYME</name>
<dbReference type="Proteomes" id="UP001430953">
    <property type="component" value="Unassembled WGS sequence"/>
</dbReference>
<sequence>MPKYEGWLPGSNYSPRALEKARARKDDFTSHLRGGAGPGGILHRRSRFTAINHTGGRKGGTQADKKEGNESANWFAWRIRQPSDRCVGQNITVD</sequence>
<organism evidence="2 3">
    <name type="scientific">Cardiocondyla obscurior</name>
    <dbReference type="NCBI Taxonomy" id="286306"/>
    <lineage>
        <taxon>Eukaryota</taxon>
        <taxon>Metazoa</taxon>
        <taxon>Ecdysozoa</taxon>
        <taxon>Arthropoda</taxon>
        <taxon>Hexapoda</taxon>
        <taxon>Insecta</taxon>
        <taxon>Pterygota</taxon>
        <taxon>Neoptera</taxon>
        <taxon>Endopterygota</taxon>
        <taxon>Hymenoptera</taxon>
        <taxon>Apocrita</taxon>
        <taxon>Aculeata</taxon>
        <taxon>Formicoidea</taxon>
        <taxon>Formicidae</taxon>
        <taxon>Myrmicinae</taxon>
        <taxon>Cardiocondyla</taxon>
    </lineage>
</organism>
<protein>
    <submittedName>
        <fullName evidence="2">Uncharacterized protein</fullName>
    </submittedName>
</protein>
<accession>A0AAW2ENP9</accession>
<comment type="caution">
    <text evidence="2">The sequence shown here is derived from an EMBL/GenBank/DDBJ whole genome shotgun (WGS) entry which is preliminary data.</text>
</comment>
<evidence type="ECO:0000256" key="1">
    <source>
        <dbReference type="SAM" id="MobiDB-lite"/>
    </source>
</evidence>
<proteinExistence type="predicted"/>
<keyword evidence="3" id="KW-1185">Reference proteome</keyword>
<evidence type="ECO:0000313" key="3">
    <source>
        <dbReference type="Proteomes" id="UP001430953"/>
    </source>
</evidence>
<feature type="region of interest" description="Disordered" evidence="1">
    <location>
        <begin position="50"/>
        <end position="69"/>
    </location>
</feature>
<feature type="region of interest" description="Disordered" evidence="1">
    <location>
        <begin position="1"/>
        <end position="42"/>
    </location>
</feature>
<evidence type="ECO:0000313" key="2">
    <source>
        <dbReference type="EMBL" id="KAL0104540.1"/>
    </source>
</evidence>